<dbReference type="InterPro" id="IPR023631">
    <property type="entry name" value="Amidase_dom"/>
</dbReference>
<accession>A0A9P4V1Y1</accession>
<comment type="similarity">
    <text evidence="1">Belongs to the amidase family.</text>
</comment>
<dbReference type="AlphaFoldDB" id="A0A9P4V1Y1"/>
<organism evidence="4 5">
    <name type="scientific">Polyplosphaeria fusca</name>
    <dbReference type="NCBI Taxonomy" id="682080"/>
    <lineage>
        <taxon>Eukaryota</taxon>
        <taxon>Fungi</taxon>
        <taxon>Dikarya</taxon>
        <taxon>Ascomycota</taxon>
        <taxon>Pezizomycotina</taxon>
        <taxon>Dothideomycetes</taxon>
        <taxon>Pleosporomycetidae</taxon>
        <taxon>Pleosporales</taxon>
        <taxon>Tetraplosphaeriaceae</taxon>
        <taxon>Polyplosphaeria</taxon>
    </lineage>
</organism>
<protein>
    <submittedName>
        <fullName evidence="4">Amidase signature enzyme</fullName>
    </submittedName>
</protein>
<sequence>MLFKAGAVFYVKTNLPQTMMTADSHNNVFGRTLNPNRLCLTAGGSTGGEGALLKMRGSVLGLATDVAGSNRIPALCNGIKSIKPTASRIPFGGGVGPGRAGSPTAVLPVIGPAGHSMRDLELLMKTVLDMQPWTYDEGVINAPWRRVQPITRPLRFGLIRGHPKRPLHPPIARALHTAATALKDAGHSTTLLDEHIPSLWESALLAWKFALLDPKKTPVGHVNASGEPWVPSIGTTMFEELKGWAPSLDELWDMNVARAQIVKAYKDLCVEWKLDAILMPGYQSTAVPHDTYGVVPYTHLQNLINYPSGILPFLTANKELDAPFFSKDAAYEPPYQPDVIEGMPAHVQIVGKPMEDEELIEIMKVLEETLHKAA</sequence>
<name>A0A9P4V1Y1_9PLEO</name>
<dbReference type="GO" id="GO:0016787">
    <property type="term" value="F:hydrolase activity"/>
    <property type="evidence" value="ECO:0007669"/>
    <property type="project" value="UniProtKB-KW"/>
</dbReference>
<keyword evidence="2" id="KW-0378">Hydrolase</keyword>
<dbReference type="Pfam" id="PF01425">
    <property type="entry name" value="Amidase"/>
    <property type="match status" value="1"/>
</dbReference>
<evidence type="ECO:0000313" key="4">
    <source>
        <dbReference type="EMBL" id="KAF2736857.1"/>
    </source>
</evidence>
<proteinExistence type="inferred from homology"/>
<keyword evidence="5" id="KW-1185">Reference proteome</keyword>
<gene>
    <name evidence="4" type="ORF">EJ04DRAFT_510756</name>
</gene>
<dbReference type="Gene3D" id="3.90.1300.10">
    <property type="entry name" value="Amidase signature (AS) domain"/>
    <property type="match status" value="1"/>
</dbReference>
<evidence type="ECO:0000256" key="2">
    <source>
        <dbReference type="ARBA" id="ARBA00022801"/>
    </source>
</evidence>
<comment type="caution">
    <text evidence="4">The sequence shown here is derived from an EMBL/GenBank/DDBJ whole genome shotgun (WGS) entry which is preliminary data.</text>
</comment>
<evidence type="ECO:0000259" key="3">
    <source>
        <dbReference type="Pfam" id="PF01425"/>
    </source>
</evidence>
<dbReference type="SUPFAM" id="SSF75304">
    <property type="entry name" value="Amidase signature (AS) enzymes"/>
    <property type="match status" value="1"/>
</dbReference>
<dbReference type="PANTHER" id="PTHR46072:SF5">
    <property type="entry name" value="GENERAL AMIDASE-C"/>
    <property type="match status" value="1"/>
</dbReference>
<dbReference type="OrthoDB" id="6428749at2759"/>
<feature type="domain" description="Amidase" evidence="3">
    <location>
        <begin position="2"/>
        <end position="359"/>
    </location>
</feature>
<reference evidence="4" key="1">
    <citation type="journal article" date="2020" name="Stud. Mycol.">
        <title>101 Dothideomycetes genomes: a test case for predicting lifestyles and emergence of pathogens.</title>
        <authorList>
            <person name="Haridas S."/>
            <person name="Albert R."/>
            <person name="Binder M."/>
            <person name="Bloem J."/>
            <person name="Labutti K."/>
            <person name="Salamov A."/>
            <person name="Andreopoulos B."/>
            <person name="Baker S."/>
            <person name="Barry K."/>
            <person name="Bills G."/>
            <person name="Bluhm B."/>
            <person name="Cannon C."/>
            <person name="Castanera R."/>
            <person name="Culley D."/>
            <person name="Daum C."/>
            <person name="Ezra D."/>
            <person name="Gonzalez J."/>
            <person name="Henrissat B."/>
            <person name="Kuo A."/>
            <person name="Liang C."/>
            <person name="Lipzen A."/>
            <person name="Lutzoni F."/>
            <person name="Magnuson J."/>
            <person name="Mondo S."/>
            <person name="Nolan M."/>
            <person name="Ohm R."/>
            <person name="Pangilinan J."/>
            <person name="Park H.-J."/>
            <person name="Ramirez L."/>
            <person name="Alfaro M."/>
            <person name="Sun H."/>
            <person name="Tritt A."/>
            <person name="Yoshinaga Y."/>
            <person name="Zwiers L.-H."/>
            <person name="Turgeon B."/>
            <person name="Goodwin S."/>
            <person name="Spatafora J."/>
            <person name="Crous P."/>
            <person name="Grigoriev I."/>
        </authorList>
    </citation>
    <scope>NUCLEOTIDE SEQUENCE</scope>
    <source>
        <strain evidence="4">CBS 125425</strain>
    </source>
</reference>
<evidence type="ECO:0000313" key="5">
    <source>
        <dbReference type="Proteomes" id="UP000799444"/>
    </source>
</evidence>
<dbReference type="Proteomes" id="UP000799444">
    <property type="component" value="Unassembled WGS sequence"/>
</dbReference>
<dbReference type="EMBL" id="ML996121">
    <property type="protein sequence ID" value="KAF2736857.1"/>
    <property type="molecule type" value="Genomic_DNA"/>
</dbReference>
<dbReference type="InterPro" id="IPR036928">
    <property type="entry name" value="AS_sf"/>
</dbReference>
<dbReference type="PANTHER" id="PTHR46072">
    <property type="entry name" value="AMIDASE-RELATED-RELATED"/>
    <property type="match status" value="1"/>
</dbReference>
<evidence type="ECO:0000256" key="1">
    <source>
        <dbReference type="ARBA" id="ARBA00009199"/>
    </source>
</evidence>